<protein>
    <recommendedName>
        <fullName evidence="5">BAR domain-containing protein</fullName>
    </recommendedName>
</protein>
<dbReference type="AlphaFoldDB" id="A0A5J4YTC9"/>
<dbReference type="OrthoDB" id="10317869at2759"/>
<feature type="coiled-coil region" evidence="1">
    <location>
        <begin position="129"/>
        <end position="156"/>
    </location>
</feature>
<proteinExistence type="predicted"/>
<dbReference type="InterPro" id="IPR027267">
    <property type="entry name" value="AH/BAR_dom_sf"/>
</dbReference>
<evidence type="ECO:0000313" key="4">
    <source>
        <dbReference type="Proteomes" id="UP000324585"/>
    </source>
</evidence>
<evidence type="ECO:0008006" key="5">
    <source>
        <dbReference type="Google" id="ProtNLM"/>
    </source>
</evidence>
<name>A0A5J4YTC9_PORPP</name>
<organism evidence="3 4">
    <name type="scientific">Porphyridium purpureum</name>
    <name type="common">Red alga</name>
    <name type="synonym">Porphyridium cruentum</name>
    <dbReference type="NCBI Taxonomy" id="35688"/>
    <lineage>
        <taxon>Eukaryota</taxon>
        <taxon>Rhodophyta</taxon>
        <taxon>Bangiophyceae</taxon>
        <taxon>Porphyridiales</taxon>
        <taxon>Porphyridiaceae</taxon>
        <taxon>Porphyridium</taxon>
    </lineage>
</organism>
<feature type="region of interest" description="Disordered" evidence="2">
    <location>
        <begin position="172"/>
        <end position="192"/>
    </location>
</feature>
<reference evidence="4" key="1">
    <citation type="journal article" date="2019" name="Nat. Commun.">
        <title>Expansion of phycobilisome linker gene families in mesophilic red algae.</title>
        <authorList>
            <person name="Lee J."/>
            <person name="Kim D."/>
            <person name="Bhattacharya D."/>
            <person name="Yoon H.S."/>
        </authorList>
    </citation>
    <scope>NUCLEOTIDE SEQUENCE [LARGE SCALE GENOMIC DNA]</scope>
    <source>
        <strain evidence="4">CCMP 1328</strain>
    </source>
</reference>
<evidence type="ECO:0000313" key="3">
    <source>
        <dbReference type="EMBL" id="KAA8494606.1"/>
    </source>
</evidence>
<keyword evidence="1" id="KW-0175">Coiled coil</keyword>
<sequence>MVRVFAGRRGDRGQAREEGVKMHALKKVMHKVVPVKADASYVVEKDATILDRAGKLKMTKDALKPTQAQVKEAEKNWKGVFTTMETTFASMVSSYPDDDSVKQMAKTVAKESSDAQRNASNAQLNSQSYNKAASNLDAYLAEITKLDAEYKKLEDLRVDYEMYAGKVHGLEGKAEKKGGPDEKSGDKINRNHEKLDSAKKAYQEKIEFVAARQEELLGQQEDAFRIAYSAIFYAHALFLDTMDKSFVETFDHAFKKETDTLAFRFSDIHKTSFTRGDPINVGRKEGLNGHLGLRHIDQAPRTHELAFCPG</sequence>
<dbReference type="Gene3D" id="1.20.1270.60">
    <property type="entry name" value="Arfaptin homology (AH) domain/BAR domain"/>
    <property type="match status" value="1"/>
</dbReference>
<accession>A0A5J4YTC9</accession>
<evidence type="ECO:0000256" key="2">
    <source>
        <dbReference type="SAM" id="MobiDB-lite"/>
    </source>
</evidence>
<dbReference type="EMBL" id="VRMN01000004">
    <property type="protein sequence ID" value="KAA8494606.1"/>
    <property type="molecule type" value="Genomic_DNA"/>
</dbReference>
<gene>
    <name evidence="3" type="ORF">FVE85_2847</name>
</gene>
<evidence type="ECO:0000256" key="1">
    <source>
        <dbReference type="SAM" id="Coils"/>
    </source>
</evidence>
<dbReference type="Proteomes" id="UP000324585">
    <property type="component" value="Unassembled WGS sequence"/>
</dbReference>
<keyword evidence="4" id="KW-1185">Reference proteome</keyword>
<comment type="caution">
    <text evidence="3">The sequence shown here is derived from an EMBL/GenBank/DDBJ whole genome shotgun (WGS) entry which is preliminary data.</text>
</comment>
<dbReference type="SUPFAM" id="SSF103657">
    <property type="entry name" value="BAR/IMD domain-like"/>
    <property type="match status" value="1"/>
</dbReference>